<feature type="domain" description="CCHC-type" evidence="1">
    <location>
        <begin position="167"/>
        <end position="183"/>
    </location>
</feature>
<dbReference type="GO" id="GO:0008270">
    <property type="term" value="F:zinc ion binding"/>
    <property type="evidence" value="ECO:0007669"/>
    <property type="project" value="InterPro"/>
</dbReference>
<dbReference type="EMBL" id="KQ242169">
    <property type="protein sequence ID" value="KNC80316.1"/>
    <property type="molecule type" value="Genomic_DNA"/>
</dbReference>
<proteinExistence type="predicted"/>
<dbReference type="GeneID" id="25907833"/>
<accession>A0A0L0FUS4</accession>
<dbReference type="AlphaFoldDB" id="A0A0L0FUS4"/>
<gene>
    <name evidence="2" type="ORF">SARC_07329</name>
</gene>
<protein>
    <recommendedName>
        <fullName evidence="1">CCHC-type domain-containing protein</fullName>
    </recommendedName>
</protein>
<dbReference type="SUPFAM" id="SSF57756">
    <property type="entry name" value="Retrovirus zinc finger-like domains"/>
    <property type="match status" value="1"/>
</dbReference>
<dbReference type="OrthoDB" id="3863715at2759"/>
<dbReference type="RefSeq" id="XP_014154218.1">
    <property type="nucleotide sequence ID" value="XM_014298743.1"/>
</dbReference>
<dbReference type="InterPro" id="IPR036875">
    <property type="entry name" value="Znf_CCHC_sf"/>
</dbReference>
<evidence type="ECO:0000259" key="1">
    <source>
        <dbReference type="SMART" id="SM00343"/>
    </source>
</evidence>
<dbReference type="Proteomes" id="UP000054560">
    <property type="component" value="Unassembled WGS sequence"/>
</dbReference>
<dbReference type="InterPro" id="IPR001878">
    <property type="entry name" value="Znf_CCHC"/>
</dbReference>
<dbReference type="GO" id="GO:0003676">
    <property type="term" value="F:nucleic acid binding"/>
    <property type="evidence" value="ECO:0007669"/>
    <property type="project" value="InterPro"/>
</dbReference>
<keyword evidence="3" id="KW-1185">Reference proteome</keyword>
<organism evidence="2 3">
    <name type="scientific">Sphaeroforma arctica JP610</name>
    <dbReference type="NCBI Taxonomy" id="667725"/>
    <lineage>
        <taxon>Eukaryota</taxon>
        <taxon>Ichthyosporea</taxon>
        <taxon>Ichthyophonida</taxon>
        <taxon>Sphaeroforma</taxon>
    </lineage>
</organism>
<dbReference type="SMART" id="SM00343">
    <property type="entry name" value="ZnF_C2HC"/>
    <property type="match status" value="2"/>
</dbReference>
<dbReference type="Gene3D" id="4.10.60.10">
    <property type="entry name" value="Zinc finger, CCHC-type"/>
    <property type="match status" value="1"/>
</dbReference>
<reference evidence="2 3" key="1">
    <citation type="submission" date="2011-02" db="EMBL/GenBank/DDBJ databases">
        <title>The Genome Sequence of Sphaeroforma arctica JP610.</title>
        <authorList>
            <consortium name="The Broad Institute Genome Sequencing Platform"/>
            <person name="Russ C."/>
            <person name="Cuomo C."/>
            <person name="Young S.K."/>
            <person name="Zeng Q."/>
            <person name="Gargeya S."/>
            <person name="Alvarado L."/>
            <person name="Berlin A."/>
            <person name="Chapman S.B."/>
            <person name="Chen Z."/>
            <person name="Freedman E."/>
            <person name="Gellesch M."/>
            <person name="Goldberg J."/>
            <person name="Griggs A."/>
            <person name="Gujja S."/>
            <person name="Heilman E."/>
            <person name="Heiman D."/>
            <person name="Howarth C."/>
            <person name="Mehta T."/>
            <person name="Neiman D."/>
            <person name="Pearson M."/>
            <person name="Roberts A."/>
            <person name="Saif S."/>
            <person name="Shea T."/>
            <person name="Shenoy N."/>
            <person name="Sisk P."/>
            <person name="Stolte C."/>
            <person name="Sykes S."/>
            <person name="White J."/>
            <person name="Yandava C."/>
            <person name="Burger G."/>
            <person name="Gray M.W."/>
            <person name="Holland P.W.H."/>
            <person name="King N."/>
            <person name="Lang F.B.F."/>
            <person name="Roger A.J."/>
            <person name="Ruiz-Trillo I."/>
            <person name="Haas B."/>
            <person name="Nusbaum C."/>
            <person name="Birren B."/>
        </authorList>
    </citation>
    <scope>NUCLEOTIDE SEQUENCE [LARGE SCALE GENOMIC DNA]</scope>
    <source>
        <strain evidence="2 3">JP610</strain>
    </source>
</reference>
<feature type="domain" description="CCHC-type" evidence="1">
    <location>
        <begin position="185"/>
        <end position="201"/>
    </location>
</feature>
<evidence type="ECO:0000313" key="3">
    <source>
        <dbReference type="Proteomes" id="UP000054560"/>
    </source>
</evidence>
<sequence>MINPIQEELIDTVYKNHYSKSPSDHYSKSPSDFFNYICITKNTGSHGRFWDGMKRLINFKASGTTETTMQTLEEIRQGLLDVGEVIPGKHIICAILYSLGNDYQLLRSNIFDLDTDKLDINEVYRMTFKFDGDHHNATSNTTMRINAITTQPDPKDVKDKRQPREITCPLCKEVGHSIYGCQKFNCRQCGSKDHIGKKCPADRSTLTCSKGDNKPGHNDEACIE</sequence>
<evidence type="ECO:0000313" key="2">
    <source>
        <dbReference type="EMBL" id="KNC80316.1"/>
    </source>
</evidence>
<name>A0A0L0FUS4_9EUKA</name>